<sequence>MPPTPPPTNSHPPPTRYPKEFFARLTFSDLPSITLPCVLPRHSIDSFVWELGNPATSTNKIAFDEANGYDAVLIRLGGPVQSHICQYTISKIRLMLNIHNNAEAVQLASALSLWLAHSPESSRSKQALDFL</sequence>
<evidence type="ECO:0000313" key="2">
    <source>
        <dbReference type="Proteomes" id="UP000054248"/>
    </source>
</evidence>
<evidence type="ECO:0000313" key="1">
    <source>
        <dbReference type="EMBL" id="KIO25452.1"/>
    </source>
</evidence>
<gene>
    <name evidence="1" type="ORF">M407DRAFT_25262</name>
</gene>
<reference evidence="2" key="2">
    <citation type="submission" date="2015-01" db="EMBL/GenBank/DDBJ databases">
        <title>Evolutionary Origins and Diversification of the Mycorrhizal Mutualists.</title>
        <authorList>
            <consortium name="DOE Joint Genome Institute"/>
            <consortium name="Mycorrhizal Genomics Consortium"/>
            <person name="Kohler A."/>
            <person name="Kuo A."/>
            <person name="Nagy L.G."/>
            <person name="Floudas D."/>
            <person name="Copeland A."/>
            <person name="Barry K.W."/>
            <person name="Cichocki N."/>
            <person name="Veneault-Fourrey C."/>
            <person name="LaButti K."/>
            <person name="Lindquist E.A."/>
            <person name="Lipzen A."/>
            <person name="Lundell T."/>
            <person name="Morin E."/>
            <person name="Murat C."/>
            <person name="Riley R."/>
            <person name="Ohm R."/>
            <person name="Sun H."/>
            <person name="Tunlid A."/>
            <person name="Henrissat B."/>
            <person name="Grigoriev I.V."/>
            <person name="Hibbett D.S."/>
            <person name="Martin F."/>
        </authorList>
    </citation>
    <scope>NUCLEOTIDE SEQUENCE [LARGE SCALE GENOMIC DNA]</scope>
    <source>
        <strain evidence="2">MUT 4182</strain>
    </source>
</reference>
<organism evidence="1 2">
    <name type="scientific">Tulasnella calospora MUT 4182</name>
    <dbReference type="NCBI Taxonomy" id="1051891"/>
    <lineage>
        <taxon>Eukaryota</taxon>
        <taxon>Fungi</taxon>
        <taxon>Dikarya</taxon>
        <taxon>Basidiomycota</taxon>
        <taxon>Agaricomycotina</taxon>
        <taxon>Agaricomycetes</taxon>
        <taxon>Cantharellales</taxon>
        <taxon>Tulasnellaceae</taxon>
        <taxon>Tulasnella</taxon>
    </lineage>
</organism>
<proteinExistence type="predicted"/>
<dbReference type="AlphaFoldDB" id="A0A0C3LVP6"/>
<protein>
    <submittedName>
        <fullName evidence="1">Uncharacterized protein</fullName>
    </submittedName>
</protein>
<dbReference type="HOGENOM" id="CLU_1929128_0_0_1"/>
<accession>A0A0C3LVP6</accession>
<dbReference type="Proteomes" id="UP000054248">
    <property type="component" value="Unassembled WGS sequence"/>
</dbReference>
<dbReference type="OrthoDB" id="3032185at2759"/>
<reference evidence="1 2" key="1">
    <citation type="submission" date="2014-04" db="EMBL/GenBank/DDBJ databases">
        <authorList>
            <consortium name="DOE Joint Genome Institute"/>
            <person name="Kuo A."/>
            <person name="Girlanda M."/>
            <person name="Perotto S."/>
            <person name="Kohler A."/>
            <person name="Nagy L.G."/>
            <person name="Floudas D."/>
            <person name="Copeland A."/>
            <person name="Barry K.W."/>
            <person name="Cichocki N."/>
            <person name="Veneault-Fourrey C."/>
            <person name="LaButti K."/>
            <person name="Lindquist E.A."/>
            <person name="Lipzen A."/>
            <person name="Lundell T."/>
            <person name="Morin E."/>
            <person name="Murat C."/>
            <person name="Sun H."/>
            <person name="Tunlid A."/>
            <person name="Henrissat B."/>
            <person name="Grigoriev I.V."/>
            <person name="Hibbett D.S."/>
            <person name="Martin F."/>
            <person name="Nordberg H.P."/>
            <person name="Cantor M.N."/>
            <person name="Hua S.X."/>
        </authorList>
    </citation>
    <scope>NUCLEOTIDE SEQUENCE [LARGE SCALE GENOMIC DNA]</scope>
    <source>
        <strain evidence="1 2">MUT 4182</strain>
    </source>
</reference>
<keyword evidence="2" id="KW-1185">Reference proteome</keyword>
<dbReference type="EMBL" id="KN823042">
    <property type="protein sequence ID" value="KIO25452.1"/>
    <property type="molecule type" value="Genomic_DNA"/>
</dbReference>
<name>A0A0C3LVP6_9AGAM</name>